<name>A0ABY6L4H4_9ARAC</name>
<dbReference type="PANTHER" id="PTHR23117:SF13">
    <property type="entry name" value="GUANYLATE KINASE"/>
    <property type="match status" value="1"/>
</dbReference>
<gene>
    <name evidence="8" type="ORF">LAZ67_13000125</name>
</gene>
<evidence type="ECO:0000256" key="1">
    <source>
        <dbReference type="ARBA" id="ARBA00005790"/>
    </source>
</evidence>
<evidence type="ECO:0000256" key="2">
    <source>
        <dbReference type="ARBA" id="ARBA00012961"/>
    </source>
</evidence>
<evidence type="ECO:0000256" key="6">
    <source>
        <dbReference type="ARBA" id="ARBA00022840"/>
    </source>
</evidence>
<dbReference type="PROSITE" id="PS00856">
    <property type="entry name" value="GUANYLATE_KINASE_1"/>
    <property type="match status" value="1"/>
</dbReference>
<evidence type="ECO:0000256" key="4">
    <source>
        <dbReference type="ARBA" id="ARBA00022741"/>
    </source>
</evidence>
<evidence type="ECO:0000313" key="8">
    <source>
        <dbReference type="EMBL" id="UYV75397.1"/>
    </source>
</evidence>
<dbReference type="InterPro" id="IPR008144">
    <property type="entry name" value="Guanylate_kin-like_dom"/>
</dbReference>
<keyword evidence="5" id="KW-0418">Kinase</keyword>
<dbReference type="InterPro" id="IPR017665">
    <property type="entry name" value="Guanylate_kinase"/>
</dbReference>
<keyword evidence="4" id="KW-0547">Nucleotide-binding</keyword>
<feature type="domain" description="Guanylate kinase-like" evidence="7">
    <location>
        <begin position="19"/>
        <end position="211"/>
    </location>
</feature>
<dbReference type="InterPro" id="IPR008145">
    <property type="entry name" value="GK/Ca_channel_bsu"/>
</dbReference>
<dbReference type="CDD" id="cd00071">
    <property type="entry name" value="GMPK"/>
    <property type="match status" value="1"/>
</dbReference>
<evidence type="ECO:0000256" key="3">
    <source>
        <dbReference type="ARBA" id="ARBA00022679"/>
    </source>
</evidence>
<dbReference type="InterPro" id="IPR020590">
    <property type="entry name" value="Guanylate_kinase_CS"/>
</dbReference>
<dbReference type="Proteomes" id="UP001235939">
    <property type="component" value="Chromosome 13"/>
</dbReference>
<dbReference type="Gene3D" id="3.40.50.300">
    <property type="entry name" value="P-loop containing nucleotide triphosphate hydrolases"/>
    <property type="match status" value="1"/>
</dbReference>
<feature type="non-terminal residue" evidence="8">
    <location>
        <position position="1"/>
    </location>
</feature>
<keyword evidence="3" id="KW-0808">Transferase</keyword>
<dbReference type="InterPro" id="IPR027417">
    <property type="entry name" value="P-loop_NTPase"/>
</dbReference>
<evidence type="ECO:0000256" key="5">
    <source>
        <dbReference type="ARBA" id="ARBA00022777"/>
    </source>
</evidence>
<dbReference type="SMART" id="SM00072">
    <property type="entry name" value="GuKc"/>
    <property type="match status" value="1"/>
</dbReference>
<dbReference type="EMBL" id="CP092875">
    <property type="protein sequence ID" value="UYV75397.1"/>
    <property type="molecule type" value="Genomic_DNA"/>
</dbReference>
<dbReference type="SUPFAM" id="SSF52540">
    <property type="entry name" value="P-loop containing nucleoside triphosphate hydrolases"/>
    <property type="match status" value="1"/>
</dbReference>
<dbReference type="EC" id="2.7.4.8" evidence="2"/>
<keyword evidence="9" id="KW-1185">Reference proteome</keyword>
<dbReference type="PROSITE" id="PS50052">
    <property type="entry name" value="GUANYLATE_KINASE_2"/>
    <property type="match status" value="1"/>
</dbReference>
<keyword evidence="6" id="KW-0067">ATP-binding</keyword>
<sequence length="212" mass="24284">MVACGTGSLCILSPAAMVPRPLVICGPSGSGKSTLLKYLMDEFGDCFGFSVSHTTRKPRVGEKPGREYHFITRNQMEQAIQKGEFLEYTEFSGNLYGTRVVQPDWWVCSKKAVQDVQKQGRICILDIEIDGVRNIKKTDLNPRYVFIKPPSMEVLEQRLRERGSETEESLRCRLARAEEELKYGEMPGNFELILTNDKIEEAYKYLRKYLLK</sequence>
<protein>
    <recommendedName>
        <fullName evidence="2">guanylate kinase</fullName>
        <ecNumber evidence="2">2.7.4.8</ecNumber>
    </recommendedName>
</protein>
<reference evidence="8 9" key="1">
    <citation type="submission" date="2022-01" db="EMBL/GenBank/DDBJ databases">
        <title>A chromosomal length assembly of Cordylochernes scorpioides.</title>
        <authorList>
            <person name="Zeh D."/>
            <person name="Zeh J."/>
        </authorList>
    </citation>
    <scope>NUCLEOTIDE SEQUENCE [LARGE SCALE GENOMIC DNA]</scope>
    <source>
        <strain evidence="8">IN4F17</strain>
        <tissue evidence="8">Whole Body</tissue>
    </source>
</reference>
<organism evidence="8 9">
    <name type="scientific">Cordylochernes scorpioides</name>
    <dbReference type="NCBI Taxonomy" id="51811"/>
    <lineage>
        <taxon>Eukaryota</taxon>
        <taxon>Metazoa</taxon>
        <taxon>Ecdysozoa</taxon>
        <taxon>Arthropoda</taxon>
        <taxon>Chelicerata</taxon>
        <taxon>Arachnida</taxon>
        <taxon>Pseudoscorpiones</taxon>
        <taxon>Cheliferoidea</taxon>
        <taxon>Chernetidae</taxon>
        <taxon>Cordylochernes</taxon>
    </lineage>
</organism>
<proteinExistence type="inferred from homology"/>
<dbReference type="Pfam" id="PF00625">
    <property type="entry name" value="Guanylate_kin"/>
    <property type="match status" value="1"/>
</dbReference>
<evidence type="ECO:0000313" key="9">
    <source>
        <dbReference type="Proteomes" id="UP001235939"/>
    </source>
</evidence>
<accession>A0ABY6L4H4</accession>
<dbReference type="PANTHER" id="PTHR23117">
    <property type="entry name" value="GUANYLATE KINASE-RELATED"/>
    <property type="match status" value="1"/>
</dbReference>
<comment type="similarity">
    <text evidence="1">Belongs to the guanylate kinase family.</text>
</comment>
<evidence type="ECO:0000259" key="7">
    <source>
        <dbReference type="PROSITE" id="PS50052"/>
    </source>
</evidence>
<dbReference type="NCBIfam" id="TIGR03263">
    <property type="entry name" value="guanyl_kin"/>
    <property type="match status" value="1"/>
</dbReference>